<dbReference type="PANTHER" id="PTHR43823:SF3">
    <property type="entry name" value="MULTIDRUG EXPORT PROTEIN MEPA"/>
    <property type="match status" value="1"/>
</dbReference>
<feature type="transmembrane region" description="Helical" evidence="7">
    <location>
        <begin position="160"/>
        <end position="180"/>
    </location>
</feature>
<dbReference type="GO" id="GO:0015297">
    <property type="term" value="F:antiporter activity"/>
    <property type="evidence" value="ECO:0007669"/>
    <property type="project" value="InterPro"/>
</dbReference>
<dbReference type="InterPro" id="IPR002528">
    <property type="entry name" value="MATE_fam"/>
</dbReference>
<feature type="transmembrane region" description="Helical" evidence="7">
    <location>
        <begin position="312"/>
        <end position="331"/>
    </location>
</feature>
<keyword evidence="3" id="KW-1003">Cell membrane</keyword>
<feature type="transmembrane region" description="Helical" evidence="7">
    <location>
        <begin position="351"/>
        <end position="375"/>
    </location>
</feature>
<dbReference type="Pfam" id="PF01554">
    <property type="entry name" value="MatE"/>
    <property type="match status" value="2"/>
</dbReference>
<evidence type="ECO:0000256" key="6">
    <source>
        <dbReference type="ARBA" id="ARBA00023136"/>
    </source>
</evidence>
<evidence type="ECO:0000256" key="2">
    <source>
        <dbReference type="ARBA" id="ARBA00022448"/>
    </source>
</evidence>
<evidence type="ECO:0000313" key="8">
    <source>
        <dbReference type="EMBL" id="HIZ64646.1"/>
    </source>
</evidence>
<reference evidence="8" key="2">
    <citation type="submission" date="2021-04" db="EMBL/GenBank/DDBJ databases">
        <authorList>
            <person name="Gilroy R."/>
        </authorList>
    </citation>
    <scope>NUCLEOTIDE SEQUENCE</scope>
    <source>
        <strain evidence="8">1068</strain>
    </source>
</reference>
<feature type="transmembrane region" description="Helical" evidence="7">
    <location>
        <begin position="410"/>
        <end position="429"/>
    </location>
</feature>
<keyword evidence="5 7" id="KW-1133">Transmembrane helix</keyword>
<evidence type="ECO:0000256" key="3">
    <source>
        <dbReference type="ARBA" id="ARBA00022475"/>
    </source>
</evidence>
<feature type="transmembrane region" description="Helical" evidence="7">
    <location>
        <begin position="132"/>
        <end position="153"/>
    </location>
</feature>
<gene>
    <name evidence="8" type="ORF">H9809_01885</name>
</gene>
<feature type="transmembrane region" description="Helical" evidence="7">
    <location>
        <begin position="51"/>
        <end position="77"/>
    </location>
</feature>
<dbReference type="AlphaFoldDB" id="A0A9D2FQ68"/>
<evidence type="ECO:0000256" key="7">
    <source>
        <dbReference type="SAM" id="Phobius"/>
    </source>
</evidence>
<proteinExistence type="predicted"/>
<feature type="transmembrane region" description="Helical" evidence="7">
    <location>
        <begin position="259"/>
        <end position="283"/>
    </location>
</feature>
<reference evidence="8" key="1">
    <citation type="journal article" date="2021" name="PeerJ">
        <title>Extensive microbial diversity within the chicken gut microbiome revealed by metagenomics and culture.</title>
        <authorList>
            <person name="Gilroy R."/>
            <person name="Ravi A."/>
            <person name="Getino M."/>
            <person name="Pursley I."/>
            <person name="Horton D.L."/>
            <person name="Alikhan N.F."/>
            <person name="Baker D."/>
            <person name="Gharbi K."/>
            <person name="Hall N."/>
            <person name="Watson M."/>
            <person name="Adriaenssens E.M."/>
            <person name="Foster-Nyarko E."/>
            <person name="Jarju S."/>
            <person name="Secka A."/>
            <person name="Antonio M."/>
            <person name="Oren A."/>
            <person name="Chaudhuri R.R."/>
            <person name="La Ragione R."/>
            <person name="Hildebrand F."/>
            <person name="Pallen M.J."/>
        </authorList>
    </citation>
    <scope>NUCLEOTIDE SEQUENCE</scope>
    <source>
        <strain evidence="8">1068</strain>
    </source>
</reference>
<feature type="transmembrane region" description="Helical" evidence="7">
    <location>
        <begin position="12"/>
        <end position="31"/>
    </location>
</feature>
<evidence type="ECO:0000256" key="5">
    <source>
        <dbReference type="ARBA" id="ARBA00022989"/>
    </source>
</evidence>
<dbReference type="GO" id="GO:0005886">
    <property type="term" value="C:plasma membrane"/>
    <property type="evidence" value="ECO:0007669"/>
    <property type="project" value="UniProtKB-SubCell"/>
</dbReference>
<sequence length="432" mass="46393">MIGHKEHLASQFFRAVLPAMLAFTLSGIYGITDGFFVGNALGDSALAAINVAYPLTALLQSMGTGIGMGGAVEYSLGLGSQNPQRSREFYSLSLFLLCSLGLVFTGILLVAGAPLLRLFGASGEIYTLGCEYIFFIALGSVFQILGTGLVPFIRNMDGPIIAMYAMIAGFGTNIVLDYLLVWKFPLGMTGAALATDIGQGITFLVCLGFFIKKKEKPLFRFQESVKLLLQRLIKVGMSPFGLTFAPNIALILINKSAVLYGGNLAVTCYAPVSYINWVGLMLLQGVSDGSQPLFSLSWGAGKKERAWKFCKMAFGFSLFTAAVSMALIFWQRHNLGSLFGTSPQVNSQISHILPVFLAGYLFAAVSRVSTAYFYATGKNFKAYLLIYGEPVFLAILLAVLPSVWGIQGTWAAVPLSQMLAAGLSLVLIASKP</sequence>
<organism evidence="8 9">
    <name type="scientific">Candidatus Blautia pullicola</name>
    <dbReference type="NCBI Taxonomy" id="2838498"/>
    <lineage>
        <taxon>Bacteria</taxon>
        <taxon>Bacillati</taxon>
        <taxon>Bacillota</taxon>
        <taxon>Clostridia</taxon>
        <taxon>Lachnospirales</taxon>
        <taxon>Lachnospiraceae</taxon>
        <taxon>Blautia</taxon>
    </lineage>
</organism>
<dbReference type="PIRSF" id="PIRSF006603">
    <property type="entry name" value="DinF"/>
    <property type="match status" value="1"/>
</dbReference>
<feature type="transmembrane region" description="Helical" evidence="7">
    <location>
        <begin position="232"/>
        <end position="253"/>
    </location>
</feature>
<accession>A0A9D2FQ68</accession>
<comment type="caution">
    <text evidence="8">The sequence shown here is derived from an EMBL/GenBank/DDBJ whole genome shotgun (WGS) entry which is preliminary data.</text>
</comment>
<keyword evidence="6 7" id="KW-0472">Membrane</keyword>
<dbReference type="PANTHER" id="PTHR43823">
    <property type="entry name" value="SPORULATION PROTEIN YKVU"/>
    <property type="match status" value="1"/>
</dbReference>
<keyword evidence="4 7" id="KW-0812">Transmembrane</keyword>
<feature type="transmembrane region" description="Helical" evidence="7">
    <location>
        <begin position="186"/>
        <end position="211"/>
    </location>
</feature>
<evidence type="ECO:0000256" key="4">
    <source>
        <dbReference type="ARBA" id="ARBA00022692"/>
    </source>
</evidence>
<keyword evidence="2" id="KW-0813">Transport</keyword>
<dbReference type="GO" id="GO:0042910">
    <property type="term" value="F:xenobiotic transmembrane transporter activity"/>
    <property type="evidence" value="ECO:0007669"/>
    <property type="project" value="InterPro"/>
</dbReference>
<feature type="transmembrane region" description="Helical" evidence="7">
    <location>
        <begin position="89"/>
        <end position="112"/>
    </location>
</feature>
<comment type="subcellular location">
    <subcellularLocation>
        <location evidence="1">Cell membrane</location>
        <topology evidence="1">Multi-pass membrane protein</topology>
    </subcellularLocation>
</comment>
<evidence type="ECO:0000256" key="1">
    <source>
        <dbReference type="ARBA" id="ARBA00004651"/>
    </source>
</evidence>
<protein>
    <submittedName>
        <fullName evidence="8">Polysaccharide biosynthesis C-terminal domain-containing protein</fullName>
    </submittedName>
</protein>
<dbReference type="Proteomes" id="UP000824056">
    <property type="component" value="Unassembled WGS sequence"/>
</dbReference>
<feature type="transmembrane region" description="Helical" evidence="7">
    <location>
        <begin position="382"/>
        <end position="404"/>
    </location>
</feature>
<dbReference type="InterPro" id="IPR048279">
    <property type="entry name" value="MdtK-like"/>
</dbReference>
<dbReference type="EMBL" id="DXBG01000038">
    <property type="protein sequence ID" value="HIZ64646.1"/>
    <property type="molecule type" value="Genomic_DNA"/>
</dbReference>
<dbReference type="InterPro" id="IPR051327">
    <property type="entry name" value="MATE_MepA_subfamily"/>
</dbReference>
<name>A0A9D2FQ68_9FIRM</name>
<evidence type="ECO:0000313" key="9">
    <source>
        <dbReference type="Proteomes" id="UP000824056"/>
    </source>
</evidence>